<dbReference type="InterPro" id="IPR029063">
    <property type="entry name" value="SAM-dependent_MTases_sf"/>
</dbReference>
<dbReference type="Proteomes" id="UP001064632">
    <property type="component" value="Chromosome"/>
</dbReference>
<keyword evidence="7" id="KW-1185">Reference proteome</keyword>
<feature type="active site" description="Proton acceptor" evidence="4">
    <location>
        <position position="134"/>
    </location>
</feature>
<protein>
    <submittedName>
        <fullName evidence="6">Fused MFS/spermidine synthase</fullName>
    </submittedName>
</protein>
<evidence type="ECO:0000313" key="7">
    <source>
        <dbReference type="Proteomes" id="UP001064632"/>
    </source>
</evidence>
<name>A0ABY6BKS0_9GAMM</name>
<dbReference type="Gene3D" id="3.40.50.150">
    <property type="entry name" value="Vaccinia Virus protein VP39"/>
    <property type="match status" value="1"/>
</dbReference>
<evidence type="ECO:0000256" key="1">
    <source>
        <dbReference type="ARBA" id="ARBA00007867"/>
    </source>
</evidence>
<dbReference type="EMBL" id="CP104694">
    <property type="protein sequence ID" value="UXI68397.1"/>
    <property type="molecule type" value="Genomic_DNA"/>
</dbReference>
<dbReference type="NCBIfam" id="NF037959">
    <property type="entry name" value="MFS_SpdSyn"/>
    <property type="match status" value="1"/>
</dbReference>
<dbReference type="Pfam" id="PF01564">
    <property type="entry name" value="Spermine_synth"/>
    <property type="match status" value="1"/>
</dbReference>
<evidence type="ECO:0000259" key="5">
    <source>
        <dbReference type="PROSITE" id="PS51006"/>
    </source>
</evidence>
<dbReference type="PROSITE" id="PS51006">
    <property type="entry name" value="PABS_2"/>
    <property type="match status" value="1"/>
</dbReference>
<accession>A0ABY6BKS0</accession>
<organism evidence="6 7">
    <name type="scientific">Tahibacter amnicola</name>
    <dbReference type="NCBI Taxonomy" id="2976241"/>
    <lineage>
        <taxon>Bacteria</taxon>
        <taxon>Pseudomonadati</taxon>
        <taxon>Pseudomonadota</taxon>
        <taxon>Gammaproteobacteria</taxon>
        <taxon>Lysobacterales</taxon>
        <taxon>Rhodanobacteraceae</taxon>
        <taxon>Tahibacter</taxon>
    </lineage>
</organism>
<dbReference type="SUPFAM" id="SSF53335">
    <property type="entry name" value="S-adenosyl-L-methionine-dependent methyltransferases"/>
    <property type="match status" value="1"/>
</dbReference>
<sequence>MSDKPSRHAVPYIRQTAKLRALHFTADEMQSCMLIREPDTLQLEYTRTMMGFLYFQHRPGHIGMVGLGGGSLAKFCHRHLPQSRITVIENNPHVIALREQFLVPPDDDRLAVHHGDGADFVHTAPACFDALLLDAYDPTGVPARLKSQAFFDACRAALTPQGTLVANLNVDDISAPLMLARLRQSFDDVLVTLEDAHHGNRIVFAGPALRTRRSGAIRRPAGLSREAWAQLVIVFARVQSAVTQWRTTSALADRAQD</sequence>
<evidence type="ECO:0000256" key="3">
    <source>
        <dbReference type="ARBA" id="ARBA00023115"/>
    </source>
</evidence>
<keyword evidence="2 4" id="KW-0808">Transferase</keyword>
<keyword evidence="3 4" id="KW-0620">Polyamine biosynthesis</keyword>
<comment type="similarity">
    <text evidence="1">Belongs to the spermidine/spermine synthase family.</text>
</comment>
<dbReference type="CDD" id="cd02440">
    <property type="entry name" value="AdoMet_MTases"/>
    <property type="match status" value="1"/>
</dbReference>
<evidence type="ECO:0000313" key="6">
    <source>
        <dbReference type="EMBL" id="UXI68397.1"/>
    </source>
</evidence>
<proteinExistence type="inferred from homology"/>
<reference evidence="6" key="1">
    <citation type="submission" date="2022-09" db="EMBL/GenBank/DDBJ databases">
        <title>Tahibacter sp. nov., isolated from a fresh water.</title>
        <authorList>
            <person name="Baek J.H."/>
            <person name="Lee J.K."/>
            <person name="Kim J.M."/>
            <person name="Jeon C.O."/>
        </authorList>
    </citation>
    <scope>NUCLEOTIDE SEQUENCE</scope>
    <source>
        <strain evidence="6">W38</strain>
    </source>
</reference>
<dbReference type="RefSeq" id="WP_261695357.1">
    <property type="nucleotide sequence ID" value="NZ_CP104694.1"/>
</dbReference>
<dbReference type="InterPro" id="IPR030374">
    <property type="entry name" value="PABS"/>
</dbReference>
<gene>
    <name evidence="6" type="ORF">N4264_01720</name>
</gene>
<evidence type="ECO:0000256" key="4">
    <source>
        <dbReference type="PROSITE-ProRule" id="PRU00354"/>
    </source>
</evidence>
<evidence type="ECO:0000256" key="2">
    <source>
        <dbReference type="ARBA" id="ARBA00022679"/>
    </source>
</evidence>
<dbReference type="PANTHER" id="PTHR43317:SF11">
    <property type="entry name" value="POLYAMINE AMINOPROPYLTRANSFERASE 2"/>
    <property type="match status" value="1"/>
</dbReference>
<feature type="domain" description="PABS" evidence="5">
    <location>
        <begin position="1"/>
        <end position="231"/>
    </location>
</feature>
<dbReference type="PANTHER" id="PTHR43317">
    <property type="entry name" value="THERMOSPERMINE SYNTHASE ACAULIS5"/>
    <property type="match status" value="1"/>
</dbReference>